<comment type="caution">
    <text evidence="2">The sequence shown here is derived from an EMBL/GenBank/DDBJ whole genome shotgun (WGS) entry which is preliminary data.</text>
</comment>
<dbReference type="EMBL" id="BAAFST010000017">
    <property type="protein sequence ID" value="GAB1300513.1"/>
    <property type="molecule type" value="Genomic_DNA"/>
</dbReference>
<name>A0ABQ0FMN6_APOSI</name>
<evidence type="ECO:0000256" key="1">
    <source>
        <dbReference type="SAM" id="MobiDB-lite"/>
    </source>
</evidence>
<gene>
    <name evidence="2" type="ORF">APTSU1_001575100</name>
</gene>
<organism evidence="2 3">
    <name type="scientific">Apodemus speciosus</name>
    <name type="common">Large Japanese field mouse</name>
    <dbReference type="NCBI Taxonomy" id="105296"/>
    <lineage>
        <taxon>Eukaryota</taxon>
        <taxon>Metazoa</taxon>
        <taxon>Chordata</taxon>
        <taxon>Craniata</taxon>
        <taxon>Vertebrata</taxon>
        <taxon>Euteleostomi</taxon>
        <taxon>Mammalia</taxon>
        <taxon>Eutheria</taxon>
        <taxon>Euarchontoglires</taxon>
        <taxon>Glires</taxon>
        <taxon>Rodentia</taxon>
        <taxon>Myomorpha</taxon>
        <taxon>Muroidea</taxon>
        <taxon>Muridae</taxon>
        <taxon>Murinae</taxon>
        <taxon>Apodemus</taxon>
    </lineage>
</organism>
<proteinExistence type="predicted"/>
<sequence length="64" mass="7259">MNVGSSITRNYATVDSQDKPSVNKQAFDREAFQTKELTPRDEVWINRKTQTTTETAATQRLLLG</sequence>
<keyword evidence="3" id="KW-1185">Reference proteome</keyword>
<dbReference type="Proteomes" id="UP001623349">
    <property type="component" value="Unassembled WGS sequence"/>
</dbReference>
<reference evidence="2 3" key="1">
    <citation type="submission" date="2024-08" db="EMBL/GenBank/DDBJ databases">
        <title>The draft genome of Apodemus speciosus.</title>
        <authorList>
            <person name="Nabeshima K."/>
            <person name="Suzuki S."/>
            <person name="Onuma M."/>
        </authorList>
    </citation>
    <scope>NUCLEOTIDE SEQUENCE [LARGE SCALE GENOMIC DNA]</scope>
    <source>
        <strain evidence="2">IB14-021</strain>
    </source>
</reference>
<evidence type="ECO:0000313" key="3">
    <source>
        <dbReference type="Proteomes" id="UP001623349"/>
    </source>
</evidence>
<protein>
    <submittedName>
        <fullName evidence="2">Uncharacterized protein</fullName>
    </submittedName>
</protein>
<accession>A0ABQ0FMN6</accession>
<feature type="region of interest" description="Disordered" evidence="1">
    <location>
        <begin position="1"/>
        <end position="24"/>
    </location>
</feature>
<evidence type="ECO:0000313" key="2">
    <source>
        <dbReference type="EMBL" id="GAB1300513.1"/>
    </source>
</evidence>